<dbReference type="PANTHER" id="PTHR38032:SF1">
    <property type="entry name" value="RNA-BINDING PROTEIN KHPB N-TERMINAL DOMAIN-CONTAINING PROTEIN"/>
    <property type="match status" value="1"/>
</dbReference>
<dbReference type="EMBL" id="MPTB01000013">
    <property type="protein sequence ID" value="OMD48034.1"/>
    <property type="molecule type" value="Genomic_DNA"/>
</dbReference>
<protein>
    <recommendedName>
        <fullName evidence="1">Flagellar Assembly Protein A N-terminal region domain-containing protein</fullName>
    </recommendedName>
</protein>
<evidence type="ECO:0000313" key="3">
    <source>
        <dbReference type="Proteomes" id="UP000187412"/>
    </source>
</evidence>
<dbReference type="Proteomes" id="UP000187412">
    <property type="component" value="Unassembled WGS sequence"/>
</dbReference>
<dbReference type="Pfam" id="PF03961">
    <property type="entry name" value="FapA"/>
    <property type="match status" value="1"/>
</dbReference>
<sequence length="624" mass="69359">MAEHMSEKELNKLINMLELSRIESEVSIEESFMEDDNSDNERDGRLLVRAGKIFVQDPLSGGSPAVISALLPVLLHVNGQVLTEPSAVTSQDIIEWEIVEPPLYTITVSEDRLLAFFTLLGSKRFPWKLNDHFTASIVEVKASQDSANVIGMLGLNQIIVDFEHKKIIQNLNISGIHAELQNPTYQPITAAKGRAAVPGENAYLELFFSETIENEFSEIEGQVDYRSHLRIPSVIRGEVIARKIPVVEGIPGYDVYGEILYPPEPADVTVTARNNTVLLINNEVRALREGRPRVTGDKVKCFDICTSYLVPGNVSIHTGNIIFSGDVIIRGNVEDNMIIESLGNVYVSGSVYNSTITATGSILVKGNVVNSKLYSGYFGVMYNRIYNFSKQLIEECKVLQNATQMLVQAVQSHKKSVKYGQAVLLLLESKFQKIPQLIKELLLVLDTVKASFHKDLEQTLHFLNLFLKPVQLVDFLTETSLSGVIGILEELHVSVARMQESKVEVNIGKCQNSTLKSNGDINIHRDGIVQSELFSSGNITFHKTFSVCRGSKLEAGGNILAYFVGGESGAQSFLKAKQSVTVRKMYMGKVTIDRFTADIMEPVENIIFDIETVRMIKLRMEAKP</sequence>
<dbReference type="InterPro" id="IPR046865">
    <property type="entry name" value="FapA_b_solenoid"/>
</dbReference>
<evidence type="ECO:0000259" key="1">
    <source>
        <dbReference type="Pfam" id="PF20250"/>
    </source>
</evidence>
<feature type="domain" description="Flagellar Assembly Protein A N-terminal region" evidence="1">
    <location>
        <begin position="106"/>
        <end position="295"/>
    </location>
</feature>
<accession>A0ABX3HCC5</accession>
<gene>
    <name evidence="2" type="ORF">BSK56_12040</name>
</gene>
<dbReference type="InterPro" id="IPR046866">
    <property type="entry name" value="FapA_N"/>
</dbReference>
<dbReference type="InterPro" id="IPR005646">
    <property type="entry name" value="FapA"/>
</dbReference>
<dbReference type="Pfam" id="PF20250">
    <property type="entry name" value="FapA_N"/>
    <property type="match status" value="1"/>
</dbReference>
<dbReference type="RefSeq" id="WP_076110735.1">
    <property type="nucleotide sequence ID" value="NZ_MPTB01000013.1"/>
</dbReference>
<name>A0ABX3HCC5_PAEBO</name>
<organism evidence="2 3">
    <name type="scientific">Paenibacillus borealis</name>
    <dbReference type="NCBI Taxonomy" id="160799"/>
    <lineage>
        <taxon>Bacteria</taxon>
        <taxon>Bacillati</taxon>
        <taxon>Bacillota</taxon>
        <taxon>Bacilli</taxon>
        <taxon>Bacillales</taxon>
        <taxon>Paenibacillaceae</taxon>
        <taxon>Paenibacillus</taxon>
    </lineage>
</organism>
<reference evidence="2 3" key="1">
    <citation type="submission" date="2016-10" db="EMBL/GenBank/DDBJ databases">
        <title>Paenibacillus species isolates.</title>
        <authorList>
            <person name="Beno S.M."/>
        </authorList>
    </citation>
    <scope>NUCLEOTIDE SEQUENCE [LARGE SCALE GENOMIC DNA]</scope>
    <source>
        <strain evidence="2 3">FSL H7-0744</strain>
    </source>
</reference>
<proteinExistence type="predicted"/>
<evidence type="ECO:0000313" key="2">
    <source>
        <dbReference type="EMBL" id="OMD48034.1"/>
    </source>
</evidence>
<dbReference type="PANTHER" id="PTHR38032">
    <property type="entry name" value="POLYMERASE-RELATED"/>
    <property type="match status" value="1"/>
</dbReference>
<comment type="caution">
    <text evidence="2">The sequence shown here is derived from an EMBL/GenBank/DDBJ whole genome shotgun (WGS) entry which is preliminary data.</text>
</comment>
<keyword evidence="3" id="KW-1185">Reference proteome</keyword>